<dbReference type="InterPro" id="IPR046341">
    <property type="entry name" value="SET_dom_sf"/>
</dbReference>
<dbReference type="Gramene" id="KZN01341">
    <property type="protein sequence ID" value="KZN01341"/>
    <property type="gene ID" value="DCAR_010095"/>
</dbReference>
<feature type="domain" description="SET" evidence="1">
    <location>
        <begin position="35"/>
        <end position="119"/>
    </location>
</feature>
<dbReference type="PANTHER" id="PTHR47780">
    <property type="entry name" value="PROTEIN SET DOMAIN GROUP 41"/>
    <property type="match status" value="1"/>
</dbReference>
<name>A0A162AIC0_DAUCS</name>
<dbReference type="PANTHER" id="PTHR47780:SF1">
    <property type="entry name" value="PROTEIN SET DOMAIN GROUP 41"/>
    <property type="match status" value="1"/>
</dbReference>
<gene>
    <name evidence="2" type="ORF">DCAR_010095</name>
</gene>
<comment type="caution">
    <text evidence="2">The sequence shown here is derived from an EMBL/GenBank/DDBJ whole genome shotgun (WGS) entry which is preliminary data.</text>
</comment>
<dbReference type="SUPFAM" id="SSF82199">
    <property type="entry name" value="SET domain"/>
    <property type="match status" value="1"/>
</dbReference>
<accession>A0A162AIC0</accession>
<reference evidence="2" key="1">
    <citation type="journal article" date="2016" name="Nat. Genet.">
        <title>A high-quality carrot genome assembly provides new insights into carotenoid accumulation and asterid genome evolution.</title>
        <authorList>
            <person name="Iorizzo M."/>
            <person name="Ellison S."/>
            <person name="Senalik D."/>
            <person name="Zeng P."/>
            <person name="Satapoomin P."/>
            <person name="Huang J."/>
            <person name="Bowman M."/>
            <person name="Iovene M."/>
            <person name="Sanseverino W."/>
            <person name="Cavagnaro P."/>
            <person name="Yildiz M."/>
            <person name="Macko-Podgorni A."/>
            <person name="Moranska E."/>
            <person name="Grzebelus E."/>
            <person name="Grzebelus D."/>
            <person name="Ashrafi H."/>
            <person name="Zheng Z."/>
            <person name="Cheng S."/>
            <person name="Spooner D."/>
            <person name="Van Deynze A."/>
            <person name="Simon P."/>
        </authorList>
    </citation>
    <scope>NUCLEOTIDE SEQUENCE [LARGE SCALE GENOMIC DNA]</scope>
    <source>
        <tissue evidence="2">Leaf</tissue>
    </source>
</reference>
<proteinExistence type="predicted"/>
<dbReference type="Gene3D" id="1.25.40.10">
    <property type="entry name" value="Tetratricopeptide repeat domain"/>
    <property type="match status" value="1"/>
</dbReference>
<dbReference type="AlphaFoldDB" id="A0A162AIC0"/>
<organism evidence="2">
    <name type="scientific">Daucus carota subsp. sativus</name>
    <name type="common">Carrot</name>
    <dbReference type="NCBI Taxonomy" id="79200"/>
    <lineage>
        <taxon>Eukaryota</taxon>
        <taxon>Viridiplantae</taxon>
        <taxon>Streptophyta</taxon>
        <taxon>Embryophyta</taxon>
        <taxon>Tracheophyta</taxon>
        <taxon>Spermatophyta</taxon>
        <taxon>Magnoliopsida</taxon>
        <taxon>eudicotyledons</taxon>
        <taxon>Gunneridae</taxon>
        <taxon>Pentapetalae</taxon>
        <taxon>asterids</taxon>
        <taxon>campanulids</taxon>
        <taxon>Apiales</taxon>
        <taxon>Apiaceae</taxon>
        <taxon>Apioideae</taxon>
        <taxon>Scandiceae</taxon>
        <taxon>Daucinae</taxon>
        <taxon>Daucus</taxon>
        <taxon>Daucus sect. Daucus</taxon>
    </lineage>
</organism>
<dbReference type="Gene3D" id="2.170.270.10">
    <property type="entry name" value="SET domain"/>
    <property type="match status" value="1"/>
</dbReference>
<evidence type="ECO:0000313" key="2">
    <source>
        <dbReference type="EMBL" id="KZN01341.1"/>
    </source>
</evidence>
<dbReference type="CDD" id="cd20071">
    <property type="entry name" value="SET_SMYD"/>
    <property type="match status" value="1"/>
</dbReference>
<sequence>MRGSRSASDHDCVMEEAALCVVITNAVEVQDGNGVAVGIAVYDPAFSWINHSCSPNACYRFSEFDDDSRMLIAPAASFGGECSGGNVFATSGGWERYGPKIGVRNIKAISKGEEITIAYTDLLQTKETRQSDLWSKYRFICHCRRCNTLPPAFVDHALQDIQVAGITSTNLTLAWKVYRDRVVGKLTEYMDSAINEYVKFDGAESCCEKLEHVLAYGYNDGQSLDEGELQEKIRLQPLHHLSLNAYTVLASACKALGSRLLDLSSNSLDDQLNAFDKSRISAAYSLLLAGATHYLYLSESSLIISVANYWTAAGRSLLSLATSTVHNISMERCYPIPNISPLKLRCNNCALKDKFEASSVRRHVQNLDFEQISRDFFNCITDIVPHVWMYLIQGSHYLKNIKSPIDFAWLGNTKDSKASDIGVNMGSDQVMRSLSRCEQEKWYDNRNLNFFQLGAHCLLYGDLVLKICCG</sequence>
<evidence type="ECO:0000259" key="1">
    <source>
        <dbReference type="Pfam" id="PF00856"/>
    </source>
</evidence>
<dbReference type="Pfam" id="PF00856">
    <property type="entry name" value="SET"/>
    <property type="match status" value="1"/>
</dbReference>
<protein>
    <recommendedName>
        <fullName evidence="1">SET domain-containing protein</fullName>
    </recommendedName>
</protein>
<dbReference type="InterPro" id="IPR001214">
    <property type="entry name" value="SET_dom"/>
</dbReference>
<dbReference type="EMBL" id="LNRQ01000003">
    <property type="protein sequence ID" value="KZN01341.1"/>
    <property type="molecule type" value="Genomic_DNA"/>
</dbReference>
<dbReference type="InterPro" id="IPR011990">
    <property type="entry name" value="TPR-like_helical_dom_sf"/>
</dbReference>
<dbReference type="STRING" id="79200.A0A162AIC0"/>